<dbReference type="GO" id="GO:0003729">
    <property type="term" value="F:mRNA binding"/>
    <property type="evidence" value="ECO:0007669"/>
    <property type="project" value="UniProtKB-ARBA"/>
</dbReference>
<dbReference type="InterPro" id="IPR000626">
    <property type="entry name" value="Ubiquitin-like_dom"/>
</dbReference>
<dbReference type="AlphaFoldDB" id="A0AAD8WGX3"/>
<dbReference type="GO" id="GO:0003735">
    <property type="term" value="F:structural constituent of ribosome"/>
    <property type="evidence" value="ECO:0007669"/>
    <property type="project" value="InterPro"/>
</dbReference>
<dbReference type="SUPFAM" id="SSF57829">
    <property type="entry name" value="Zn-binding ribosomal proteins"/>
    <property type="match status" value="1"/>
</dbReference>
<feature type="domain" description="Ubiquitin-like" evidence="9">
    <location>
        <begin position="1"/>
        <end position="85"/>
    </location>
</feature>
<comment type="subcellular location">
    <subcellularLocation>
        <location evidence="2">Cytoplasm</location>
    </subcellularLocation>
</comment>
<comment type="similarity">
    <text evidence="3">In the N-terminal section; belongs to the ubiquitin family.</text>
</comment>
<accession>A0AAD8WGX3</accession>
<dbReference type="Proteomes" id="UP001231189">
    <property type="component" value="Unassembled WGS sequence"/>
</dbReference>
<comment type="subunit">
    <text evidence="8">Part of the 60S ribosomal subunit.</text>
</comment>
<organism evidence="10 11">
    <name type="scientific">Lolium multiflorum</name>
    <name type="common">Italian ryegrass</name>
    <name type="synonym">Lolium perenne subsp. multiflorum</name>
    <dbReference type="NCBI Taxonomy" id="4521"/>
    <lineage>
        <taxon>Eukaryota</taxon>
        <taxon>Viridiplantae</taxon>
        <taxon>Streptophyta</taxon>
        <taxon>Embryophyta</taxon>
        <taxon>Tracheophyta</taxon>
        <taxon>Spermatophyta</taxon>
        <taxon>Magnoliopsida</taxon>
        <taxon>Liliopsida</taxon>
        <taxon>Poales</taxon>
        <taxon>Poaceae</taxon>
        <taxon>BOP clade</taxon>
        <taxon>Pooideae</taxon>
        <taxon>Poodae</taxon>
        <taxon>Poeae</taxon>
        <taxon>Poeae Chloroplast Group 2 (Poeae type)</taxon>
        <taxon>Loliodinae</taxon>
        <taxon>Loliinae</taxon>
        <taxon>Lolium</taxon>
    </lineage>
</organism>
<evidence type="ECO:0000313" key="10">
    <source>
        <dbReference type="EMBL" id="KAK1661914.1"/>
    </source>
</evidence>
<keyword evidence="11" id="KW-1185">Reference proteome</keyword>
<dbReference type="SMART" id="SM01377">
    <property type="entry name" value="Ribosomal_L40e"/>
    <property type="match status" value="1"/>
</dbReference>
<proteinExistence type="inferred from homology"/>
<keyword evidence="5" id="KW-1017">Isopeptide bond</keyword>
<evidence type="ECO:0000256" key="6">
    <source>
        <dbReference type="ARBA" id="ARBA00022980"/>
    </source>
</evidence>
<evidence type="ECO:0000256" key="8">
    <source>
        <dbReference type="ARBA" id="ARBA00035124"/>
    </source>
</evidence>
<dbReference type="FunFam" id="4.10.1060.50:FF:000001">
    <property type="entry name" value="ubiquitin-60S ribosomal protein L40"/>
    <property type="match status" value="1"/>
</dbReference>
<evidence type="ECO:0000256" key="1">
    <source>
        <dbReference type="ARBA" id="ARBA00002241"/>
    </source>
</evidence>
<protein>
    <recommendedName>
        <fullName evidence="9">Ubiquitin-like domain-containing protein</fullName>
    </recommendedName>
</protein>
<dbReference type="GO" id="GO:0005840">
    <property type="term" value="C:ribosome"/>
    <property type="evidence" value="ECO:0007669"/>
    <property type="project" value="UniProtKB-KW"/>
</dbReference>
<sequence length="453" mass="50453">MQIFVKTITGETLTLEVESSDTVDSVKAQIQDKQGAIVTIDDDGHQLPSLVFAGKQLEAEDGGTLADYGVCKESTLHLVLGLRGGYRPGRGVYPKIDPNLRALALSHNETKMICRKCYARLPPRSTNCRKKKCGRSNDGPLPPRSCRVDCPSVPTVCRACARRALDGYSVLKFHQVLQSCLPYYDCAAEGIQSSPLTELWCQHRLHRCPHIMCRWTSWISCFVNSELIRPFGLADISLKYTGQFFSVWDEKINGRKHNEFRAIFVFIRADVSLVQTYNTLSAHAALYGCFDVSCNYVSYGKPMIKGHRWDNGDFDILLHKLLHPTDCTQSHLNDYVLIPSSPQEFVPGLVAILSFDISLAADILSSAKSDSIFHSLLSHDLVFVDHEQGQVLLKCNKPHYVTESISSMVSTGRMTLEFTGSTKGKVTINGFPGLSCSTATYASLVEMWYYRSG</sequence>
<dbReference type="SUPFAM" id="SSF54236">
    <property type="entry name" value="Ubiquitin-like"/>
    <property type="match status" value="1"/>
</dbReference>
<dbReference type="Gene3D" id="4.10.1060.50">
    <property type="match status" value="1"/>
</dbReference>
<evidence type="ECO:0000256" key="5">
    <source>
        <dbReference type="ARBA" id="ARBA00022499"/>
    </source>
</evidence>
<dbReference type="PROSITE" id="PS50053">
    <property type="entry name" value="UBIQUITIN_2"/>
    <property type="match status" value="1"/>
</dbReference>
<keyword evidence="4" id="KW-0963">Cytoplasm</keyword>
<dbReference type="SMART" id="SM00213">
    <property type="entry name" value="UBQ"/>
    <property type="match status" value="1"/>
</dbReference>
<dbReference type="InterPro" id="IPR011332">
    <property type="entry name" value="Ribosomal_zn-bd"/>
</dbReference>
<dbReference type="GO" id="GO:1990904">
    <property type="term" value="C:ribonucleoprotein complex"/>
    <property type="evidence" value="ECO:0007669"/>
    <property type="project" value="UniProtKB-KW"/>
</dbReference>
<dbReference type="EMBL" id="JAUUTY010000003">
    <property type="protein sequence ID" value="KAK1661914.1"/>
    <property type="molecule type" value="Genomic_DNA"/>
</dbReference>
<comment type="function">
    <text evidence="1">Component of the 60S subunit of the ribosome.</text>
</comment>
<reference evidence="10" key="1">
    <citation type="submission" date="2023-07" db="EMBL/GenBank/DDBJ databases">
        <title>A chromosome-level genome assembly of Lolium multiflorum.</title>
        <authorList>
            <person name="Chen Y."/>
            <person name="Copetti D."/>
            <person name="Kolliker R."/>
            <person name="Studer B."/>
        </authorList>
    </citation>
    <scope>NUCLEOTIDE SEQUENCE</scope>
    <source>
        <strain evidence="10">02402/16</strain>
        <tissue evidence="10">Leaf</tissue>
    </source>
</reference>
<evidence type="ECO:0000256" key="2">
    <source>
        <dbReference type="ARBA" id="ARBA00004496"/>
    </source>
</evidence>
<dbReference type="Pfam" id="PF00240">
    <property type="entry name" value="ubiquitin"/>
    <property type="match status" value="1"/>
</dbReference>
<keyword evidence="6" id="KW-0689">Ribosomal protein</keyword>
<keyword evidence="7" id="KW-0687">Ribonucleoprotein</keyword>
<name>A0AAD8WGX3_LOLMU</name>
<dbReference type="InterPro" id="IPR029071">
    <property type="entry name" value="Ubiquitin-like_domsf"/>
</dbReference>
<dbReference type="FunFam" id="3.10.20.90:FF:000428">
    <property type="entry name" value="Polyubiquitin-C"/>
    <property type="match status" value="1"/>
</dbReference>
<dbReference type="GO" id="GO:0005737">
    <property type="term" value="C:cytoplasm"/>
    <property type="evidence" value="ECO:0007669"/>
    <property type="project" value="UniProtKB-SubCell"/>
</dbReference>
<gene>
    <name evidence="10" type="ORF">QYE76_050073</name>
</gene>
<dbReference type="Gene3D" id="3.10.20.90">
    <property type="entry name" value="Phosphatidylinositol 3-kinase Catalytic Subunit, Chain A, domain 1"/>
    <property type="match status" value="1"/>
</dbReference>
<dbReference type="PANTHER" id="PTHR10666">
    <property type="entry name" value="UBIQUITIN"/>
    <property type="match status" value="1"/>
</dbReference>
<comment type="caution">
    <text evidence="10">The sequence shown here is derived from an EMBL/GenBank/DDBJ whole genome shotgun (WGS) entry which is preliminary data.</text>
</comment>
<dbReference type="InterPro" id="IPR038587">
    <property type="entry name" value="Ribosomal_eL40_sf"/>
</dbReference>
<evidence type="ECO:0000256" key="3">
    <source>
        <dbReference type="ARBA" id="ARBA00008373"/>
    </source>
</evidence>
<evidence type="ECO:0000256" key="7">
    <source>
        <dbReference type="ARBA" id="ARBA00023274"/>
    </source>
</evidence>
<evidence type="ECO:0000313" key="11">
    <source>
        <dbReference type="Proteomes" id="UP001231189"/>
    </source>
</evidence>
<evidence type="ECO:0000256" key="4">
    <source>
        <dbReference type="ARBA" id="ARBA00022490"/>
    </source>
</evidence>
<dbReference type="InterPro" id="IPR050158">
    <property type="entry name" value="Ubiquitin_ubiquitin-like"/>
</dbReference>
<dbReference type="Pfam" id="PF01020">
    <property type="entry name" value="Ribosomal_L40e"/>
    <property type="match status" value="1"/>
</dbReference>
<dbReference type="InterPro" id="IPR001975">
    <property type="entry name" value="Ribosomal_eL40_dom"/>
</dbReference>
<evidence type="ECO:0000259" key="9">
    <source>
        <dbReference type="PROSITE" id="PS50053"/>
    </source>
</evidence>
<dbReference type="GO" id="GO:0006412">
    <property type="term" value="P:translation"/>
    <property type="evidence" value="ECO:0007669"/>
    <property type="project" value="InterPro"/>
</dbReference>